<comment type="caution">
    <text evidence="1">The sequence shown here is derived from an EMBL/GenBank/DDBJ whole genome shotgun (WGS) entry which is preliminary data.</text>
</comment>
<dbReference type="AlphaFoldDB" id="A0AA40G438"/>
<protein>
    <submittedName>
        <fullName evidence="1">Uncharacterized protein</fullName>
    </submittedName>
</protein>
<reference evidence="1" key="1">
    <citation type="submission" date="2021-10" db="EMBL/GenBank/DDBJ databases">
        <title>Melipona bicolor Genome sequencing and assembly.</title>
        <authorList>
            <person name="Araujo N.S."/>
            <person name="Arias M.C."/>
        </authorList>
    </citation>
    <scope>NUCLEOTIDE SEQUENCE</scope>
    <source>
        <strain evidence="1">USP_2M_L1-L4_2017</strain>
        <tissue evidence="1">Whole body</tissue>
    </source>
</reference>
<proteinExistence type="predicted"/>
<sequence length="56" mass="6311">WLTHLSYRGISSEDRRSDLPVEKPFEGHLGVDLTAPADEEEHSLALAENRTYCIGQ</sequence>
<organism evidence="1 2">
    <name type="scientific">Melipona bicolor</name>
    <dbReference type="NCBI Taxonomy" id="60889"/>
    <lineage>
        <taxon>Eukaryota</taxon>
        <taxon>Metazoa</taxon>
        <taxon>Ecdysozoa</taxon>
        <taxon>Arthropoda</taxon>
        <taxon>Hexapoda</taxon>
        <taxon>Insecta</taxon>
        <taxon>Pterygota</taxon>
        <taxon>Neoptera</taxon>
        <taxon>Endopterygota</taxon>
        <taxon>Hymenoptera</taxon>
        <taxon>Apocrita</taxon>
        <taxon>Aculeata</taxon>
        <taxon>Apoidea</taxon>
        <taxon>Anthophila</taxon>
        <taxon>Apidae</taxon>
        <taxon>Melipona</taxon>
    </lineage>
</organism>
<dbReference type="EMBL" id="JAHYIQ010000007">
    <property type="protein sequence ID" value="KAK1130170.1"/>
    <property type="molecule type" value="Genomic_DNA"/>
</dbReference>
<keyword evidence="2" id="KW-1185">Reference proteome</keyword>
<evidence type="ECO:0000313" key="2">
    <source>
        <dbReference type="Proteomes" id="UP001177670"/>
    </source>
</evidence>
<accession>A0AA40G438</accession>
<dbReference type="Proteomes" id="UP001177670">
    <property type="component" value="Unassembled WGS sequence"/>
</dbReference>
<feature type="non-terminal residue" evidence="1">
    <location>
        <position position="1"/>
    </location>
</feature>
<evidence type="ECO:0000313" key="1">
    <source>
        <dbReference type="EMBL" id="KAK1130170.1"/>
    </source>
</evidence>
<gene>
    <name evidence="1" type="ORF">K0M31_018310</name>
</gene>
<name>A0AA40G438_9HYME</name>